<dbReference type="EMBL" id="JBHUOF010000001">
    <property type="protein sequence ID" value="MFD2797978.1"/>
    <property type="molecule type" value="Genomic_DNA"/>
</dbReference>
<comment type="caution">
    <text evidence="3">The sequence shown here is derived from an EMBL/GenBank/DDBJ whole genome shotgun (WGS) entry which is preliminary data.</text>
</comment>
<sequence length="384" mass="41581">MSIFGQVWVFSAIAFVLGALLAWLFLVRPAQRRIRELERRLAASESEPAPVAEPEPRAPSAKPSADEPADEDVAPMTRRFVPAGQQPDDTETTQHITRPTEWMERDSLEEYRARRGEPERPVEEDDLHPAEQPWDAEQDRPDVASVLSPDDSMRSGPRADGPFQPTEPRQLPDPAPEPEQPEPKRSGSLFEPGAYEPQETAPPERPATPPPAETPEPDDAPPAYAFGEAGATPDDDAVNQTQVLPKRQPRKPAGGFDPPKPIQPSMRPVTRREPDTTGVQSGSLFEPTVAPGAGPAPAREPAPPSAAEPVRDEGADSAPPGPFGPGSAMPLPGGASPSEEFTVKASVTALRYCTEDSPHYPRMVAEVWFRTPADAERVGFRPLG</sequence>
<gene>
    <name evidence="3" type="ORF">ACFS2C_01055</name>
</gene>
<evidence type="ECO:0000313" key="3">
    <source>
        <dbReference type="EMBL" id="MFD2797978.1"/>
    </source>
</evidence>
<evidence type="ECO:0000313" key="4">
    <source>
        <dbReference type="Proteomes" id="UP001597478"/>
    </source>
</evidence>
<reference evidence="4" key="1">
    <citation type="journal article" date="2019" name="Int. J. Syst. Evol. Microbiol.">
        <title>The Global Catalogue of Microorganisms (GCM) 10K type strain sequencing project: providing services to taxonomists for standard genome sequencing and annotation.</title>
        <authorList>
            <consortium name="The Broad Institute Genomics Platform"/>
            <consortium name="The Broad Institute Genome Sequencing Center for Infectious Disease"/>
            <person name="Wu L."/>
            <person name="Ma J."/>
        </authorList>
    </citation>
    <scope>NUCLEOTIDE SEQUENCE [LARGE SCALE GENOMIC DNA]</scope>
    <source>
        <strain evidence="4">IBRC-M 10906</strain>
    </source>
</reference>
<keyword evidence="2" id="KW-0812">Transmembrane</keyword>
<proteinExistence type="predicted"/>
<organism evidence="3 4">
    <name type="scientific">Prauserella oleivorans</name>
    <dbReference type="NCBI Taxonomy" id="1478153"/>
    <lineage>
        <taxon>Bacteria</taxon>
        <taxon>Bacillati</taxon>
        <taxon>Actinomycetota</taxon>
        <taxon>Actinomycetes</taxon>
        <taxon>Pseudonocardiales</taxon>
        <taxon>Pseudonocardiaceae</taxon>
        <taxon>Prauserella</taxon>
    </lineage>
</organism>
<accession>A0ABW5W5U6</accession>
<name>A0ABW5W5U6_9PSEU</name>
<feature type="compositionally biased region" description="Pro residues" evidence="1">
    <location>
        <begin position="203"/>
        <end position="214"/>
    </location>
</feature>
<dbReference type="Proteomes" id="UP001597478">
    <property type="component" value="Unassembled WGS sequence"/>
</dbReference>
<keyword evidence="2" id="KW-1133">Transmembrane helix</keyword>
<feature type="compositionally biased region" description="Low complexity" evidence="1">
    <location>
        <begin position="43"/>
        <end position="52"/>
    </location>
</feature>
<feature type="compositionally biased region" description="Basic and acidic residues" evidence="1">
    <location>
        <begin position="101"/>
        <end position="121"/>
    </location>
</feature>
<evidence type="ECO:0000256" key="1">
    <source>
        <dbReference type="SAM" id="MobiDB-lite"/>
    </source>
</evidence>
<keyword evidence="2" id="KW-0472">Membrane</keyword>
<keyword evidence="4" id="KW-1185">Reference proteome</keyword>
<evidence type="ECO:0000256" key="2">
    <source>
        <dbReference type="SAM" id="Phobius"/>
    </source>
</evidence>
<protein>
    <submittedName>
        <fullName evidence="3">Uncharacterized protein</fullName>
    </submittedName>
</protein>
<feature type="region of interest" description="Disordered" evidence="1">
    <location>
        <begin position="40"/>
        <end position="340"/>
    </location>
</feature>
<feature type="transmembrane region" description="Helical" evidence="2">
    <location>
        <begin position="6"/>
        <end position="27"/>
    </location>
</feature>
<dbReference type="RefSeq" id="WP_377387486.1">
    <property type="nucleotide sequence ID" value="NZ_JBHSAN010000008.1"/>
</dbReference>